<comment type="caution">
    <text evidence="1">The sequence shown here is derived from an EMBL/GenBank/DDBJ whole genome shotgun (WGS) entry which is preliminary data.</text>
</comment>
<proteinExistence type="predicted"/>
<organism evidence="1 2">
    <name type="scientific">Ixodes persulcatus</name>
    <name type="common">Taiga tick</name>
    <dbReference type="NCBI Taxonomy" id="34615"/>
    <lineage>
        <taxon>Eukaryota</taxon>
        <taxon>Metazoa</taxon>
        <taxon>Ecdysozoa</taxon>
        <taxon>Arthropoda</taxon>
        <taxon>Chelicerata</taxon>
        <taxon>Arachnida</taxon>
        <taxon>Acari</taxon>
        <taxon>Parasitiformes</taxon>
        <taxon>Ixodida</taxon>
        <taxon>Ixodoidea</taxon>
        <taxon>Ixodidae</taxon>
        <taxon>Ixodinae</taxon>
        <taxon>Ixodes</taxon>
    </lineage>
</organism>
<protein>
    <submittedName>
        <fullName evidence="1">Uncharacterized protein</fullName>
    </submittedName>
</protein>
<evidence type="ECO:0000313" key="1">
    <source>
        <dbReference type="EMBL" id="KAG0425429.1"/>
    </source>
</evidence>
<gene>
    <name evidence="1" type="ORF">HPB47_027407</name>
</gene>
<dbReference type="EMBL" id="JABSTQ010009846">
    <property type="protein sequence ID" value="KAG0425429.1"/>
    <property type="molecule type" value="Genomic_DNA"/>
</dbReference>
<name>A0AC60PVY1_IXOPE</name>
<accession>A0AC60PVY1</accession>
<sequence>MPSSSEGSFGPGSKKLDSDGPGLSGGLTRMLGRDSPSAGIPRRPRRRPPQRCRRVAAADRPSHRRDSRRPETGPLPALCFQNHCVTSSPQYALPE</sequence>
<dbReference type="Proteomes" id="UP000805193">
    <property type="component" value="Unassembled WGS sequence"/>
</dbReference>
<reference evidence="1 2" key="1">
    <citation type="journal article" date="2020" name="Cell">
        <title>Large-Scale Comparative Analyses of Tick Genomes Elucidate Their Genetic Diversity and Vector Capacities.</title>
        <authorList>
            <consortium name="Tick Genome and Microbiome Consortium (TIGMIC)"/>
            <person name="Jia N."/>
            <person name="Wang J."/>
            <person name="Shi W."/>
            <person name="Du L."/>
            <person name="Sun Y."/>
            <person name="Zhan W."/>
            <person name="Jiang J.F."/>
            <person name="Wang Q."/>
            <person name="Zhang B."/>
            <person name="Ji P."/>
            <person name="Bell-Sakyi L."/>
            <person name="Cui X.M."/>
            <person name="Yuan T.T."/>
            <person name="Jiang B.G."/>
            <person name="Yang W.F."/>
            <person name="Lam T.T."/>
            <person name="Chang Q.C."/>
            <person name="Ding S.J."/>
            <person name="Wang X.J."/>
            <person name="Zhu J.G."/>
            <person name="Ruan X.D."/>
            <person name="Zhao L."/>
            <person name="Wei J.T."/>
            <person name="Ye R.Z."/>
            <person name="Que T.C."/>
            <person name="Du C.H."/>
            <person name="Zhou Y.H."/>
            <person name="Cheng J.X."/>
            <person name="Dai P.F."/>
            <person name="Guo W.B."/>
            <person name="Han X.H."/>
            <person name="Huang E.J."/>
            <person name="Li L.F."/>
            <person name="Wei W."/>
            <person name="Gao Y.C."/>
            <person name="Liu J.Z."/>
            <person name="Shao H.Z."/>
            <person name="Wang X."/>
            <person name="Wang C.C."/>
            <person name="Yang T.C."/>
            <person name="Huo Q.B."/>
            <person name="Li W."/>
            <person name="Chen H.Y."/>
            <person name="Chen S.E."/>
            <person name="Zhou L.G."/>
            <person name="Ni X.B."/>
            <person name="Tian J.H."/>
            <person name="Sheng Y."/>
            <person name="Liu T."/>
            <person name="Pan Y.S."/>
            <person name="Xia L.Y."/>
            <person name="Li J."/>
            <person name="Zhao F."/>
            <person name="Cao W.C."/>
        </authorList>
    </citation>
    <scope>NUCLEOTIDE SEQUENCE [LARGE SCALE GENOMIC DNA]</scope>
    <source>
        <strain evidence="1">Iper-2018</strain>
    </source>
</reference>
<evidence type="ECO:0000313" key="2">
    <source>
        <dbReference type="Proteomes" id="UP000805193"/>
    </source>
</evidence>
<keyword evidence="2" id="KW-1185">Reference proteome</keyword>